<feature type="compositionally biased region" description="Low complexity" evidence="1">
    <location>
        <begin position="131"/>
        <end position="147"/>
    </location>
</feature>
<evidence type="ECO:0008006" key="5">
    <source>
        <dbReference type="Google" id="ProtNLM"/>
    </source>
</evidence>
<dbReference type="EMBL" id="ML996113">
    <property type="protein sequence ID" value="KAF2737765.1"/>
    <property type="molecule type" value="Genomic_DNA"/>
</dbReference>
<protein>
    <recommendedName>
        <fullName evidence="5">Fucose-specific lectin</fullName>
    </recommendedName>
</protein>
<dbReference type="OrthoDB" id="3800077at2759"/>
<organism evidence="3 4">
    <name type="scientific">Polyplosphaeria fusca</name>
    <dbReference type="NCBI Taxonomy" id="682080"/>
    <lineage>
        <taxon>Eukaryota</taxon>
        <taxon>Fungi</taxon>
        <taxon>Dikarya</taxon>
        <taxon>Ascomycota</taxon>
        <taxon>Pezizomycotina</taxon>
        <taxon>Dothideomycetes</taxon>
        <taxon>Pleosporomycetidae</taxon>
        <taxon>Pleosporales</taxon>
        <taxon>Tetraplosphaeriaceae</taxon>
        <taxon>Polyplosphaeria</taxon>
    </lineage>
</organism>
<dbReference type="AlphaFoldDB" id="A0A9P4R449"/>
<comment type="caution">
    <text evidence="3">The sequence shown here is derived from an EMBL/GenBank/DDBJ whole genome shotgun (WGS) entry which is preliminary data.</text>
</comment>
<evidence type="ECO:0000313" key="4">
    <source>
        <dbReference type="Proteomes" id="UP000799444"/>
    </source>
</evidence>
<sequence length="481" mass="52848">MLRPGELAHIKEEAEVIPKHEIITALPSWQSAYNPNRPIHTRHGSQDPVLEKDVFFKEKIGGTPKRSRSRSSSLDGEENTHHSRMLFWLIICLVVLLILAIVLGAVLGTLLPGGSNAPPDPSVTEIPAGQTPTTTPTPTSGDGRSSPTPTPSMHIASLSVTGWSIEGPEGYFAVWLFWQNSRGYLSRATFNSSTGNWTRVSNFVKAKSGTPLAAAAFTTEYYKDQPNFNFTGAHHQAQVVYLDEKNRVNEWVFTDTGPALGEAGSLNDQKYMAHGDTQLASYWPNIIYQGMSGEMREARFACYERETCWNDGVLATTQPVNGSHMAMIPFHDELASVGVFYQEEDGRYLNFVEDSDRATAAFSDRISLNSSLAAFATTRKSAPSQSSLDKYLLWQSDDDKHIYMAYSDDSSDWKGPVTHPALAGAEAGTALSCLTGMTFTNFSLLEGTELSRCYFQTGAAVREVSFDGTSWDIVSIVPIEL</sequence>
<evidence type="ECO:0000256" key="2">
    <source>
        <dbReference type="SAM" id="Phobius"/>
    </source>
</evidence>
<dbReference type="SUPFAM" id="SSF89372">
    <property type="entry name" value="Fucose-specific lectin"/>
    <property type="match status" value="1"/>
</dbReference>
<reference evidence="3" key="1">
    <citation type="journal article" date="2020" name="Stud. Mycol.">
        <title>101 Dothideomycetes genomes: a test case for predicting lifestyles and emergence of pathogens.</title>
        <authorList>
            <person name="Haridas S."/>
            <person name="Albert R."/>
            <person name="Binder M."/>
            <person name="Bloem J."/>
            <person name="Labutti K."/>
            <person name="Salamov A."/>
            <person name="Andreopoulos B."/>
            <person name="Baker S."/>
            <person name="Barry K."/>
            <person name="Bills G."/>
            <person name="Bluhm B."/>
            <person name="Cannon C."/>
            <person name="Castanera R."/>
            <person name="Culley D."/>
            <person name="Daum C."/>
            <person name="Ezra D."/>
            <person name="Gonzalez J."/>
            <person name="Henrissat B."/>
            <person name="Kuo A."/>
            <person name="Liang C."/>
            <person name="Lipzen A."/>
            <person name="Lutzoni F."/>
            <person name="Magnuson J."/>
            <person name="Mondo S."/>
            <person name="Nolan M."/>
            <person name="Ohm R."/>
            <person name="Pangilinan J."/>
            <person name="Park H.-J."/>
            <person name="Ramirez L."/>
            <person name="Alfaro M."/>
            <person name="Sun H."/>
            <person name="Tritt A."/>
            <person name="Yoshinaga Y."/>
            <person name="Zwiers L.-H."/>
            <person name="Turgeon B."/>
            <person name="Goodwin S."/>
            <person name="Spatafora J."/>
            <person name="Crous P."/>
            <person name="Grigoriev I."/>
        </authorList>
    </citation>
    <scope>NUCLEOTIDE SEQUENCE</scope>
    <source>
        <strain evidence="3">CBS 125425</strain>
    </source>
</reference>
<accession>A0A9P4R449</accession>
<dbReference type="Gene3D" id="2.120.10.70">
    <property type="entry name" value="Fucose-specific lectin"/>
    <property type="match status" value="1"/>
</dbReference>
<name>A0A9P4R449_9PLEO</name>
<proteinExistence type="predicted"/>
<feature type="region of interest" description="Disordered" evidence="1">
    <location>
        <begin position="118"/>
        <end position="152"/>
    </location>
</feature>
<keyword evidence="2" id="KW-0812">Transmembrane</keyword>
<dbReference type="Proteomes" id="UP000799444">
    <property type="component" value="Unassembled WGS sequence"/>
</dbReference>
<keyword evidence="4" id="KW-1185">Reference proteome</keyword>
<evidence type="ECO:0000313" key="3">
    <source>
        <dbReference type="EMBL" id="KAF2737765.1"/>
    </source>
</evidence>
<feature type="transmembrane region" description="Helical" evidence="2">
    <location>
        <begin position="86"/>
        <end position="111"/>
    </location>
</feature>
<keyword evidence="2" id="KW-0472">Membrane</keyword>
<gene>
    <name evidence="3" type="ORF">EJ04DRAFT_574274</name>
</gene>
<evidence type="ECO:0000256" key="1">
    <source>
        <dbReference type="SAM" id="MobiDB-lite"/>
    </source>
</evidence>
<keyword evidence="2" id="KW-1133">Transmembrane helix</keyword>